<feature type="domain" description="Protein kinase" evidence="9">
    <location>
        <begin position="651"/>
        <end position="937"/>
    </location>
</feature>
<dbReference type="GO" id="GO:0004672">
    <property type="term" value="F:protein kinase activity"/>
    <property type="evidence" value="ECO:0007669"/>
    <property type="project" value="InterPro"/>
</dbReference>
<evidence type="ECO:0000256" key="5">
    <source>
        <dbReference type="ARBA" id="ARBA00022840"/>
    </source>
</evidence>
<feature type="compositionally biased region" description="Polar residues" evidence="8">
    <location>
        <begin position="306"/>
        <end position="330"/>
    </location>
</feature>
<protein>
    <recommendedName>
        <fullName evidence="9">Protein kinase domain-containing protein</fullName>
    </recommendedName>
</protein>
<evidence type="ECO:0000256" key="4">
    <source>
        <dbReference type="ARBA" id="ARBA00022838"/>
    </source>
</evidence>
<comment type="caution">
    <text evidence="10">The sequence shown here is derived from an EMBL/GenBank/DDBJ whole genome shotgun (WGS) entry which is preliminary data.</text>
</comment>
<keyword evidence="5 7" id="KW-0067">ATP-binding</keyword>
<dbReference type="GO" id="GO:0005524">
    <property type="term" value="F:ATP binding"/>
    <property type="evidence" value="ECO:0007669"/>
    <property type="project" value="UniProtKB-UniRule"/>
</dbReference>
<dbReference type="InterPro" id="IPR008271">
    <property type="entry name" value="Ser/Thr_kinase_AS"/>
</dbReference>
<dbReference type="InterPro" id="IPR000719">
    <property type="entry name" value="Prot_kinase_dom"/>
</dbReference>
<dbReference type="AlphaFoldDB" id="A0A016TDG0"/>
<dbReference type="InterPro" id="IPR015661">
    <property type="entry name" value="Bub1/Mad3"/>
</dbReference>
<dbReference type="GO" id="GO:0005634">
    <property type="term" value="C:nucleus"/>
    <property type="evidence" value="ECO:0007669"/>
    <property type="project" value="TreeGrafter"/>
</dbReference>
<feature type="region of interest" description="Disordered" evidence="8">
    <location>
        <begin position="288"/>
        <end position="340"/>
    </location>
</feature>
<feature type="compositionally biased region" description="Low complexity" evidence="8">
    <location>
        <begin position="331"/>
        <end position="340"/>
    </location>
</feature>
<dbReference type="InterPro" id="IPR011009">
    <property type="entry name" value="Kinase-like_dom_sf"/>
</dbReference>
<dbReference type="SMART" id="SM00220">
    <property type="entry name" value="S_TKc"/>
    <property type="match status" value="1"/>
</dbReference>
<evidence type="ECO:0000256" key="6">
    <source>
        <dbReference type="ARBA" id="ARBA00023328"/>
    </source>
</evidence>
<name>A0A016TDG0_9BILA</name>
<keyword evidence="6" id="KW-0137">Centromere</keyword>
<proteinExistence type="predicted"/>
<sequence>MDSFKLLLQQVMQKPSVAGLQMICSQVEAWDNYMPKKVKEMALRAVTTFVSEGSLAAEEDMLRLYKILAKHSRKMGATVVFEKLDETGRFKNSLKFHLLWAETYAKDGDSTNFSKVFHIAKSRLPHLSTYDFEAGFRDIADQYLPSCDIFNDEEETMAVFNVRKSVDPKAKKNRRRSSLAVIEARAKDTLKSPVAPKTASFGPNTRTKLRFELVDRHGDSYIAPSVEELRAAMIADEQMVDGKDIVDDVPMDITVTQPEMVIIRPIPPNIPEPKEIGKRNRMLETVEECDSDFSNDDKRRRLFSPTAPTRTSVFASAQKSPPTLSTASTQPSSKSPFISGSSFTEKAYSDMKAMFSDTVVISKGNLPGITDETTLPVAPPAVEAFEVYVDEDMSQRVVNPKDTENRQQQSNFLRHSVDRVPLQPLSVQGAAGDAKEEKEEALDRFDMHMQGDVMKPKKQLVIEDEETLAGAKFTTLGIDKKLERGIVTSTPAHPLSHPPTHEDFFAPLNHELEEQMKKEQNEEEMYAQSTFMRRRSLAPSNLVVVAAKPSALKPRTVQAAERSMEIALDKMKIGDSQQAEPESESGADGDHDKTGVGLVDEAVTSAVNPWDRELRFEILKRCRKPCYQHDFDTPCPRVMAGKTVNFGGEAFNILELVGQGGFAKVYKCTNEEGKTLALKYEIPSCPWEIYICSEVKMRIDRSKQFVLDSVMEVTEAYVFTNASVLFNEYHPHGTLLDLSNKWVDPSWYIVALIGIQIAKVLRELHAAKIIHGDIKPDNFMILGKLSDCRDNVDEILSTPILRLIDWGRAIDMRVLAGQTFTGRAGTDKFDCSEMLDGRPWTYQTDYFGYVGTMHVLIQNKYAEVVKQGGIYKLAGAMKRRLVVREVLEVIFQEFLNIPDCCHMPSWDKAIHALEGQFRKRFMPIEWRQAIARFNSLI</sequence>
<evidence type="ECO:0000256" key="2">
    <source>
        <dbReference type="ARBA" id="ARBA00022454"/>
    </source>
</evidence>
<dbReference type="Pfam" id="PF00069">
    <property type="entry name" value="Pkinase"/>
    <property type="match status" value="1"/>
</dbReference>
<dbReference type="GO" id="GO:0032991">
    <property type="term" value="C:protein-containing complex"/>
    <property type="evidence" value="ECO:0007669"/>
    <property type="project" value="UniProtKB-ARBA"/>
</dbReference>
<evidence type="ECO:0000256" key="7">
    <source>
        <dbReference type="PROSITE-ProRule" id="PRU10141"/>
    </source>
</evidence>
<keyword evidence="11" id="KW-1185">Reference proteome</keyword>
<feature type="region of interest" description="Disordered" evidence="8">
    <location>
        <begin position="572"/>
        <end position="595"/>
    </location>
</feature>
<dbReference type="GO" id="GO:0051754">
    <property type="term" value="P:meiotic sister chromatid cohesion, centromeric"/>
    <property type="evidence" value="ECO:0007669"/>
    <property type="project" value="TreeGrafter"/>
</dbReference>
<dbReference type="Proteomes" id="UP000024635">
    <property type="component" value="Unassembled WGS sequence"/>
</dbReference>
<organism evidence="10 11">
    <name type="scientific">Ancylostoma ceylanicum</name>
    <dbReference type="NCBI Taxonomy" id="53326"/>
    <lineage>
        <taxon>Eukaryota</taxon>
        <taxon>Metazoa</taxon>
        <taxon>Ecdysozoa</taxon>
        <taxon>Nematoda</taxon>
        <taxon>Chromadorea</taxon>
        <taxon>Rhabditida</taxon>
        <taxon>Rhabditina</taxon>
        <taxon>Rhabditomorpha</taxon>
        <taxon>Strongyloidea</taxon>
        <taxon>Ancylostomatidae</taxon>
        <taxon>Ancylostomatinae</taxon>
        <taxon>Ancylostoma</taxon>
    </lineage>
</organism>
<feature type="region of interest" description="Disordered" evidence="8">
    <location>
        <begin position="400"/>
        <end position="439"/>
    </location>
</feature>
<gene>
    <name evidence="10" type="primary">Acey_s0113.g348</name>
    <name evidence="10" type="synonym">Acey-bub-1</name>
    <name evidence="10" type="ORF">Y032_0113g348</name>
</gene>
<keyword evidence="4" id="KW-0995">Kinetochore</keyword>
<dbReference type="Gene3D" id="1.10.510.10">
    <property type="entry name" value="Transferase(Phosphotransferase) domain 1"/>
    <property type="match status" value="1"/>
</dbReference>
<reference evidence="11" key="1">
    <citation type="journal article" date="2015" name="Nat. Genet.">
        <title>The genome and transcriptome of the zoonotic hookworm Ancylostoma ceylanicum identify infection-specific gene families.</title>
        <authorList>
            <person name="Schwarz E.M."/>
            <person name="Hu Y."/>
            <person name="Antoshechkin I."/>
            <person name="Miller M.M."/>
            <person name="Sternberg P.W."/>
            <person name="Aroian R.V."/>
        </authorList>
    </citation>
    <scope>NUCLEOTIDE SEQUENCE</scope>
    <source>
        <strain evidence="11">HY135</strain>
    </source>
</reference>
<evidence type="ECO:0000256" key="8">
    <source>
        <dbReference type="SAM" id="MobiDB-lite"/>
    </source>
</evidence>
<dbReference type="GO" id="GO:0000776">
    <property type="term" value="C:kinetochore"/>
    <property type="evidence" value="ECO:0007669"/>
    <property type="project" value="UniProtKB-KW"/>
</dbReference>
<evidence type="ECO:0000259" key="9">
    <source>
        <dbReference type="PROSITE" id="PS50011"/>
    </source>
</evidence>
<dbReference type="STRING" id="53326.A0A016TDG0"/>
<evidence type="ECO:0000256" key="3">
    <source>
        <dbReference type="ARBA" id="ARBA00022741"/>
    </source>
</evidence>
<evidence type="ECO:0000313" key="10">
    <source>
        <dbReference type="EMBL" id="EYC00680.1"/>
    </source>
</evidence>
<keyword evidence="2" id="KW-0158">Chromosome</keyword>
<dbReference type="PROSITE" id="PS00107">
    <property type="entry name" value="PROTEIN_KINASE_ATP"/>
    <property type="match status" value="1"/>
</dbReference>
<evidence type="ECO:0000256" key="1">
    <source>
        <dbReference type="ARBA" id="ARBA00004629"/>
    </source>
</evidence>
<dbReference type="SUPFAM" id="SSF56112">
    <property type="entry name" value="Protein kinase-like (PK-like)"/>
    <property type="match status" value="1"/>
</dbReference>
<dbReference type="EMBL" id="JARK01001449">
    <property type="protein sequence ID" value="EYC00680.1"/>
    <property type="molecule type" value="Genomic_DNA"/>
</dbReference>
<dbReference type="PANTHER" id="PTHR14030:SF4">
    <property type="entry name" value="BUB1 KINASE, ISOFORM A-RELATED"/>
    <property type="match status" value="1"/>
</dbReference>
<feature type="binding site" evidence="7">
    <location>
        <position position="679"/>
    </location>
    <ligand>
        <name>ATP</name>
        <dbReference type="ChEBI" id="CHEBI:30616"/>
    </ligand>
</feature>
<dbReference type="InterPro" id="IPR017441">
    <property type="entry name" value="Protein_kinase_ATP_BS"/>
</dbReference>
<dbReference type="PROSITE" id="PS00108">
    <property type="entry name" value="PROTEIN_KINASE_ST"/>
    <property type="match status" value="1"/>
</dbReference>
<accession>A0A016TDG0</accession>
<dbReference type="PROSITE" id="PS50011">
    <property type="entry name" value="PROTEIN_KINASE_DOM"/>
    <property type="match status" value="1"/>
</dbReference>
<comment type="subcellular location">
    <subcellularLocation>
        <location evidence="1">Chromosome</location>
        <location evidence="1">Centromere</location>
        <location evidence="1">Kinetochore</location>
    </subcellularLocation>
</comment>
<evidence type="ECO:0000313" key="11">
    <source>
        <dbReference type="Proteomes" id="UP000024635"/>
    </source>
</evidence>
<dbReference type="PANTHER" id="PTHR14030">
    <property type="entry name" value="MITOTIC CHECKPOINT SERINE/THREONINE-PROTEIN KINASE BUB1"/>
    <property type="match status" value="1"/>
</dbReference>
<dbReference type="GO" id="GO:0007094">
    <property type="term" value="P:mitotic spindle assembly checkpoint signaling"/>
    <property type="evidence" value="ECO:0007669"/>
    <property type="project" value="InterPro"/>
</dbReference>
<dbReference type="OrthoDB" id="248495at2759"/>
<keyword evidence="3 7" id="KW-0547">Nucleotide-binding</keyword>